<sequence>MSEPGRTYPDKATFDAELDRLTGIYLKLKVAAQARGIEIENAARQAFEAGQLTFEDFEMMGLLLLGRPSGGNPGG</sequence>
<evidence type="ECO:0000313" key="1">
    <source>
        <dbReference type="EMBL" id="SDE59631.1"/>
    </source>
</evidence>
<evidence type="ECO:0000313" key="2">
    <source>
        <dbReference type="Proteomes" id="UP000198925"/>
    </source>
</evidence>
<name>A0A1G7E7G6_9PROT</name>
<organism evidence="1 2">
    <name type="scientific">Belnapia rosea</name>
    <dbReference type="NCBI Taxonomy" id="938405"/>
    <lineage>
        <taxon>Bacteria</taxon>
        <taxon>Pseudomonadati</taxon>
        <taxon>Pseudomonadota</taxon>
        <taxon>Alphaproteobacteria</taxon>
        <taxon>Acetobacterales</taxon>
        <taxon>Roseomonadaceae</taxon>
        <taxon>Belnapia</taxon>
    </lineage>
</organism>
<dbReference type="Proteomes" id="UP000198925">
    <property type="component" value="Unassembled WGS sequence"/>
</dbReference>
<keyword evidence="2" id="KW-1185">Reference proteome</keyword>
<reference evidence="1 2" key="1">
    <citation type="submission" date="2016-10" db="EMBL/GenBank/DDBJ databases">
        <authorList>
            <person name="de Groot N.N."/>
        </authorList>
    </citation>
    <scope>NUCLEOTIDE SEQUENCE [LARGE SCALE GENOMIC DNA]</scope>
    <source>
        <strain evidence="1 2">CPCC 100156</strain>
    </source>
</reference>
<gene>
    <name evidence="1" type="ORF">SAMN04487779_10643</name>
</gene>
<dbReference type="AlphaFoldDB" id="A0A1G7E7G6"/>
<dbReference type="RefSeq" id="WP_090665426.1">
    <property type="nucleotide sequence ID" value="NZ_FMZX01000064.1"/>
</dbReference>
<proteinExistence type="predicted"/>
<dbReference type="EMBL" id="FMZX01000064">
    <property type="protein sequence ID" value="SDE59631.1"/>
    <property type="molecule type" value="Genomic_DNA"/>
</dbReference>
<accession>A0A1G7E7G6</accession>
<protein>
    <submittedName>
        <fullName evidence="1">Uncharacterized protein</fullName>
    </submittedName>
</protein>